<feature type="transmembrane region" description="Helical" evidence="1">
    <location>
        <begin position="223"/>
        <end position="242"/>
    </location>
</feature>
<keyword evidence="1" id="KW-0472">Membrane</keyword>
<evidence type="ECO:0000313" key="4">
    <source>
        <dbReference type="Proteomes" id="UP000037035"/>
    </source>
</evidence>
<reference evidence="3 4" key="1">
    <citation type="submission" date="2015-08" db="EMBL/GenBank/DDBJ databases">
        <title>Next Generation Sequencing and Analysis of the Genome of Puccinia sorghi L Schw, the Causal Agent of Maize Common Rust.</title>
        <authorList>
            <person name="Rochi L."/>
            <person name="Burguener G."/>
            <person name="Darino M."/>
            <person name="Turjanski A."/>
            <person name="Kreff E."/>
            <person name="Dieguez M.J."/>
            <person name="Sacco F."/>
        </authorList>
    </citation>
    <scope>NUCLEOTIDE SEQUENCE [LARGE SCALE GENOMIC DNA]</scope>
    <source>
        <strain evidence="3 4">RO10H11247</strain>
    </source>
</reference>
<evidence type="ECO:0000256" key="1">
    <source>
        <dbReference type="SAM" id="Phobius"/>
    </source>
</evidence>
<sequence>MRIRLMIGRHDCAPKLDDVKNAIQEDLESLRQQELHLNWDSLVRHLHPVYMAQKLCTKNWTTPESYANFYNCNCQGKTRVVDLQHRTNFEFFSSTNDAPVTAFSLPLLTFHNSLWNHCHVAALAFRSALMEFLEPRLQRLTVQSGKHACELCKPFSAAVDLYRELEDMRMHQIYSFLKLSPQEILATLIFPACFGPEISSTHMTVPSYESNVSSRTRPINRTYVLFFIISFIYYSLSLFRGACFRKTCFLTVGNLTQTSQHSRFLKTKVRPTPGVVGTLGEISQPNTTYEECNVLPPIMEQNRMK</sequence>
<dbReference type="VEuPathDB" id="FungiDB:VP01_637g15"/>
<dbReference type="PANTHER" id="PTHR33096:SF1">
    <property type="entry name" value="CXC1-LIKE CYSTEINE CLUSTER ASSOCIATED WITH KDZ TRANSPOSASES DOMAIN-CONTAINING PROTEIN"/>
    <property type="match status" value="1"/>
</dbReference>
<accession>A0A0L6UGT7</accession>
<keyword evidence="4" id="KW-1185">Reference proteome</keyword>
<protein>
    <recommendedName>
        <fullName evidence="2">CxC1-like cysteine cluster associated with KDZ transposases domain-containing protein</fullName>
    </recommendedName>
</protein>
<dbReference type="AlphaFoldDB" id="A0A0L6UGT7"/>
<dbReference type="STRING" id="27349.A0A0L6UGT7"/>
<proteinExistence type="predicted"/>
<gene>
    <name evidence="3" type="ORF">VP01_637g15</name>
</gene>
<evidence type="ECO:0000259" key="2">
    <source>
        <dbReference type="Pfam" id="PF18802"/>
    </source>
</evidence>
<dbReference type="EMBL" id="LAVV01011696">
    <property type="protein sequence ID" value="KNZ47462.1"/>
    <property type="molecule type" value="Genomic_DNA"/>
</dbReference>
<dbReference type="Pfam" id="PF18802">
    <property type="entry name" value="CxC1"/>
    <property type="match status" value="1"/>
</dbReference>
<dbReference type="InterPro" id="IPR041320">
    <property type="entry name" value="CxC1"/>
</dbReference>
<dbReference type="OrthoDB" id="2504500at2759"/>
<dbReference type="PANTHER" id="PTHR33096">
    <property type="entry name" value="CXC2 DOMAIN-CONTAINING PROTEIN"/>
    <property type="match status" value="1"/>
</dbReference>
<evidence type="ECO:0000313" key="3">
    <source>
        <dbReference type="EMBL" id="KNZ47462.1"/>
    </source>
</evidence>
<feature type="domain" description="CxC1-like cysteine cluster associated with KDZ transposases" evidence="2">
    <location>
        <begin position="91"/>
        <end position="136"/>
    </location>
</feature>
<name>A0A0L6UGT7_9BASI</name>
<dbReference type="Proteomes" id="UP000037035">
    <property type="component" value="Unassembled WGS sequence"/>
</dbReference>
<keyword evidence="1" id="KW-0812">Transmembrane</keyword>
<comment type="caution">
    <text evidence="3">The sequence shown here is derived from an EMBL/GenBank/DDBJ whole genome shotgun (WGS) entry which is preliminary data.</text>
</comment>
<keyword evidence="1" id="KW-1133">Transmembrane helix</keyword>
<organism evidence="3 4">
    <name type="scientific">Puccinia sorghi</name>
    <dbReference type="NCBI Taxonomy" id="27349"/>
    <lineage>
        <taxon>Eukaryota</taxon>
        <taxon>Fungi</taxon>
        <taxon>Dikarya</taxon>
        <taxon>Basidiomycota</taxon>
        <taxon>Pucciniomycotina</taxon>
        <taxon>Pucciniomycetes</taxon>
        <taxon>Pucciniales</taxon>
        <taxon>Pucciniaceae</taxon>
        <taxon>Puccinia</taxon>
    </lineage>
</organism>